<dbReference type="EMBL" id="JAIRBM010000033">
    <property type="protein sequence ID" value="MBZ6079333.1"/>
    <property type="molecule type" value="Genomic_DNA"/>
</dbReference>
<keyword evidence="1" id="KW-0966">Cell projection</keyword>
<organism evidence="1 2">
    <name type="scientific">Microvirga puerhi</name>
    <dbReference type="NCBI Taxonomy" id="2876078"/>
    <lineage>
        <taxon>Bacteria</taxon>
        <taxon>Pseudomonadati</taxon>
        <taxon>Pseudomonadota</taxon>
        <taxon>Alphaproteobacteria</taxon>
        <taxon>Hyphomicrobiales</taxon>
        <taxon>Methylobacteriaceae</taxon>
        <taxon>Microvirga</taxon>
    </lineage>
</organism>
<keyword evidence="1" id="KW-0282">Flagellum</keyword>
<proteinExistence type="predicted"/>
<name>A0ABS7VUR9_9HYPH</name>
<keyword evidence="1" id="KW-0969">Cilium</keyword>
<dbReference type="Proteomes" id="UP000704176">
    <property type="component" value="Unassembled WGS sequence"/>
</dbReference>
<protein>
    <submittedName>
        <fullName evidence="1">Flagellar protein FlgN</fullName>
    </submittedName>
</protein>
<evidence type="ECO:0000313" key="2">
    <source>
        <dbReference type="Proteomes" id="UP000704176"/>
    </source>
</evidence>
<evidence type="ECO:0000313" key="1">
    <source>
        <dbReference type="EMBL" id="MBZ6079333.1"/>
    </source>
</evidence>
<gene>
    <name evidence="1" type="ORF">K9B37_24060</name>
</gene>
<reference evidence="1 2" key="1">
    <citation type="submission" date="2021-09" db="EMBL/GenBank/DDBJ databases">
        <title>The complete genome sequence of a new microorganism.</title>
        <authorList>
            <person name="Zi Z."/>
        </authorList>
    </citation>
    <scope>NUCLEOTIDE SEQUENCE [LARGE SCALE GENOMIC DNA]</scope>
    <source>
        <strain evidence="1 2">WGZ8</strain>
    </source>
</reference>
<keyword evidence="2" id="KW-1185">Reference proteome</keyword>
<sequence length="113" mass="12593">MLTNSIDRLEETIDAETAALLAYAPIDHQEFNRRKSQSLLELTRLVRTLQNEPVKPELISRLQSLKAKLDHNHAVLEMNLRAVQEVADIISGAIQSSESDGTYSVGPYAMSSE</sequence>
<comment type="caution">
    <text evidence="1">The sequence shown here is derived from an EMBL/GenBank/DDBJ whole genome shotgun (WGS) entry which is preliminary data.</text>
</comment>
<accession>A0ABS7VUR9</accession>